<dbReference type="PRINTS" id="PR00830">
    <property type="entry name" value="ENDOLAPTASE"/>
</dbReference>
<keyword evidence="1" id="KW-0645">Protease</keyword>
<dbReference type="InterPro" id="IPR054594">
    <property type="entry name" value="Lon_lid"/>
</dbReference>
<dbReference type="AlphaFoldDB" id="A0A9W6FV49"/>
<dbReference type="Pfam" id="PF00004">
    <property type="entry name" value="AAA"/>
    <property type="match status" value="1"/>
</dbReference>
<dbReference type="GO" id="GO:0005524">
    <property type="term" value="F:ATP binding"/>
    <property type="evidence" value="ECO:0007669"/>
    <property type="project" value="UniProtKB-KW"/>
</dbReference>
<keyword evidence="2" id="KW-0547">Nucleotide-binding</keyword>
<organism evidence="8 9">
    <name type="scientific">Desulforhabdus amnigena</name>
    <dbReference type="NCBI Taxonomy" id="40218"/>
    <lineage>
        <taxon>Bacteria</taxon>
        <taxon>Pseudomonadati</taxon>
        <taxon>Thermodesulfobacteriota</taxon>
        <taxon>Syntrophobacteria</taxon>
        <taxon>Syntrophobacterales</taxon>
        <taxon>Syntrophobacteraceae</taxon>
        <taxon>Desulforhabdus</taxon>
    </lineage>
</organism>
<keyword evidence="9" id="KW-1185">Reference proteome</keyword>
<accession>A0A9W6FV49</accession>
<evidence type="ECO:0000256" key="6">
    <source>
        <dbReference type="PROSITE-ProRule" id="PRU01122"/>
    </source>
</evidence>
<evidence type="ECO:0000259" key="7">
    <source>
        <dbReference type="PROSITE" id="PS51786"/>
    </source>
</evidence>
<dbReference type="Pfam" id="PF05362">
    <property type="entry name" value="Lon_C"/>
    <property type="match status" value="1"/>
</dbReference>
<protein>
    <recommendedName>
        <fullName evidence="7">Lon proteolytic domain-containing protein</fullName>
    </recommendedName>
</protein>
<dbReference type="InterPro" id="IPR008269">
    <property type="entry name" value="Lon_proteolytic"/>
</dbReference>
<reference evidence="8" key="1">
    <citation type="submission" date="2022-12" db="EMBL/GenBank/DDBJ databases">
        <title>Reference genome sequencing for broad-spectrum identification of bacterial and archaeal isolates by mass spectrometry.</title>
        <authorList>
            <person name="Sekiguchi Y."/>
            <person name="Tourlousse D.M."/>
        </authorList>
    </citation>
    <scope>NUCLEOTIDE SEQUENCE</scope>
    <source>
        <strain evidence="8">ASRB1</strain>
    </source>
</reference>
<dbReference type="GO" id="GO:0004176">
    <property type="term" value="F:ATP-dependent peptidase activity"/>
    <property type="evidence" value="ECO:0007669"/>
    <property type="project" value="InterPro"/>
</dbReference>
<dbReference type="PROSITE" id="PS51786">
    <property type="entry name" value="LON_PROTEOLYTIC"/>
    <property type="match status" value="1"/>
</dbReference>
<dbReference type="EMBL" id="BSDR01000001">
    <property type="protein sequence ID" value="GLI35471.1"/>
    <property type="molecule type" value="Genomic_DNA"/>
</dbReference>
<dbReference type="SMART" id="SM00382">
    <property type="entry name" value="AAA"/>
    <property type="match status" value="1"/>
</dbReference>
<sequence length="1154" mass="131073">MFPMEFEHRILGTLPFPSEEQLKRIVELLKAVVTRRIVPYFKAKRGTDPILLARSEEQLSIDRLEDEENRNRLVTLLARSERGWTIHIHERIFDYLAFVIPSDPESRLGEGTVDERKMLAFAEFLLRHQMEHILYPERRERDAIAADVKFAMEQRTADPTFYRMLRSALSDEMNGIRGEFYIQLMDHAEQELPYDAVISQVLERFASALADLPGLLLRDVFPLLDMDLKSRLLGECYRRSQSNVLSLMQRASCFQDILELFDLLIRVKEPEAREVFRAFKDRWGVVTLFHELDMPEGSLNGRKPGELFELFKEKLHSFLEQERGWFPPQAAAAPPPKKAAPHVPSEKTLRDRIEIAHSDPNFPPQVLEVIDRNKLNAIGHSGAKYSELIETLLAIPWGKIQKIQVTPGAFEEGLNRTHYGLQKPKEILCDFFTNLIWRYRQYSESSAASWHHTGSAFLFVGPPGVGKTSLAISIAQNLEIPYHKISLGGMRDEADIRGHGFTYEGSKPGAIVQGLIKMGAMNGMIIMDEADKTEKFAISTLLEILDPEQNHLFHDKYTETTVDIDLSNCHFVLTANTLETVPPTVVNRCEVIFLDRYSVEEKIAIARKHLIHRLRRKYQISRDEIFFDPEQEADLLRYLIRTYTYEAGVRELERIIRTLFLRIQRKEILTGGESSVRITRVKIKQYLEEPIRPRQINKDDRVGEMLALGVDVERGVGSIIPIQATRIRLPSGAEPGGRVSLSVVQATGNIEKIMDESRKVATTALLYCAEDLGIELEHLQDPVHLHFMGASTGKDGPAAGGAIALALASQILDRKIRRDVAMTGEIDTQGRISSIGALVIKLETACDVGCKTMIIPKENLYGPEGIERLPEALKQELQILTYDEWKADHSPFDHTRHILQVVAVDHIVQAASIAFIEEEELTALEAPFVANACEVAKELKKRRKLPDQWFQLLQVKTPGELAPEFLRCTVLNSCKGWTLLILPELREKIAPLLEETRERIQMRDFDPLRESLSNIIPEIRGRILQDPSSPLHLSVVAPFYLLKRDGISSKAFPPGPAFAGLTLFANNYTLQNVKIKNSKSVLNRVYCHLAQLEPASLDGMPFLSKCEGIHVIDLSFIPEKYRLDVQRAEQILNRCLTRWLIMLEETLAGSGSNS</sequence>
<dbReference type="GO" id="GO:0006508">
    <property type="term" value="P:proteolysis"/>
    <property type="evidence" value="ECO:0007669"/>
    <property type="project" value="UniProtKB-KW"/>
</dbReference>
<comment type="caution">
    <text evidence="6">Lacks conserved residue(s) required for the propagation of feature annotation.</text>
</comment>
<keyword evidence="4" id="KW-0720">Serine protease</keyword>
<keyword evidence="3" id="KW-0378">Hydrolase</keyword>
<dbReference type="GO" id="GO:0004252">
    <property type="term" value="F:serine-type endopeptidase activity"/>
    <property type="evidence" value="ECO:0007669"/>
    <property type="project" value="InterPro"/>
</dbReference>
<dbReference type="InterPro" id="IPR020568">
    <property type="entry name" value="Ribosomal_Su5_D2-typ_SF"/>
</dbReference>
<dbReference type="GO" id="GO:0016887">
    <property type="term" value="F:ATP hydrolysis activity"/>
    <property type="evidence" value="ECO:0007669"/>
    <property type="project" value="InterPro"/>
</dbReference>
<dbReference type="InterPro" id="IPR027417">
    <property type="entry name" value="P-loop_NTPase"/>
</dbReference>
<dbReference type="Proteomes" id="UP001144372">
    <property type="component" value="Unassembled WGS sequence"/>
</dbReference>
<dbReference type="GO" id="GO:0030163">
    <property type="term" value="P:protein catabolic process"/>
    <property type="evidence" value="ECO:0007669"/>
    <property type="project" value="InterPro"/>
</dbReference>
<dbReference type="SUPFAM" id="SSF52540">
    <property type="entry name" value="P-loop containing nucleoside triphosphate hydrolases"/>
    <property type="match status" value="1"/>
</dbReference>
<keyword evidence="5" id="KW-0067">ATP-binding</keyword>
<dbReference type="Gene3D" id="3.30.230.10">
    <property type="match status" value="1"/>
</dbReference>
<dbReference type="InterPro" id="IPR003959">
    <property type="entry name" value="ATPase_AAA_core"/>
</dbReference>
<dbReference type="SUPFAM" id="SSF54211">
    <property type="entry name" value="Ribosomal protein S5 domain 2-like"/>
    <property type="match status" value="1"/>
</dbReference>
<dbReference type="PANTHER" id="PTHR10046">
    <property type="entry name" value="ATP DEPENDENT LON PROTEASE FAMILY MEMBER"/>
    <property type="match status" value="1"/>
</dbReference>
<evidence type="ECO:0000313" key="8">
    <source>
        <dbReference type="EMBL" id="GLI35471.1"/>
    </source>
</evidence>
<gene>
    <name evidence="8" type="ORF">DAMNIGENAA_29040</name>
</gene>
<feature type="domain" description="Lon proteolytic" evidence="7">
    <location>
        <begin position="699"/>
        <end position="917"/>
    </location>
</feature>
<dbReference type="Pfam" id="PF22667">
    <property type="entry name" value="Lon_lid"/>
    <property type="match status" value="1"/>
</dbReference>
<dbReference type="Gene3D" id="1.10.8.60">
    <property type="match status" value="1"/>
</dbReference>
<proteinExistence type="predicted"/>
<evidence type="ECO:0000313" key="9">
    <source>
        <dbReference type="Proteomes" id="UP001144372"/>
    </source>
</evidence>
<evidence type="ECO:0000256" key="4">
    <source>
        <dbReference type="ARBA" id="ARBA00022825"/>
    </source>
</evidence>
<dbReference type="InterPro" id="IPR014721">
    <property type="entry name" value="Ribsml_uS5_D2-typ_fold_subgr"/>
</dbReference>
<evidence type="ECO:0000256" key="2">
    <source>
        <dbReference type="ARBA" id="ARBA00022741"/>
    </source>
</evidence>
<dbReference type="RefSeq" id="WP_281795320.1">
    <property type="nucleotide sequence ID" value="NZ_BSDR01000001.1"/>
</dbReference>
<dbReference type="InterPro" id="IPR027065">
    <property type="entry name" value="Lon_Prtase"/>
</dbReference>
<evidence type="ECO:0000256" key="1">
    <source>
        <dbReference type="ARBA" id="ARBA00022670"/>
    </source>
</evidence>
<dbReference type="Gene3D" id="3.40.50.300">
    <property type="entry name" value="P-loop containing nucleotide triphosphate hydrolases"/>
    <property type="match status" value="1"/>
</dbReference>
<evidence type="ECO:0000256" key="3">
    <source>
        <dbReference type="ARBA" id="ARBA00022801"/>
    </source>
</evidence>
<name>A0A9W6FV49_9BACT</name>
<dbReference type="InterPro" id="IPR003593">
    <property type="entry name" value="AAA+_ATPase"/>
</dbReference>
<evidence type="ECO:0000256" key="5">
    <source>
        <dbReference type="ARBA" id="ARBA00022840"/>
    </source>
</evidence>
<comment type="caution">
    <text evidence="8">The sequence shown here is derived from an EMBL/GenBank/DDBJ whole genome shotgun (WGS) entry which is preliminary data.</text>
</comment>